<accession>A0A4U0NKD7</accession>
<dbReference type="SUPFAM" id="SSF47226">
    <property type="entry name" value="Histidine-containing phosphotransfer domain, HPT domain"/>
    <property type="match status" value="1"/>
</dbReference>
<keyword evidence="4" id="KW-1185">Reference proteome</keyword>
<organism evidence="3 4">
    <name type="scientific">Sphingobacterium olei</name>
    <dbReference type="NCBI Taxonomy" id="2571155"/>
    <lineage>
        <taxon>Bacteria</taxon>
        <taxon>Pseudomonadati</taxon>
        <taxon>Bacteroidota</taxon>
        <taxon>Sphingobacteriia</taxon>
        <taxon>Sphingobacteriales</taxon>
        <taxon>Sphingobacteriaceae</taxon>
        <taxon>Sphingobacterium</taxon>
    </lineage>
</organism>
<proteinExistence type="predicted"/>
<dbReference type="EMBL" id="SUME01000006">
    <property type="protein sequence ID" value="TJZ54819.1"/>
    <property type="molecule type" value="Genomic_DNA"/>
</dbReference>
<reference evidence="3 4" key="1">
    <citation type="submission" date="2019-04" db="EMBL/GenBank/DDBJ databases">
        <title>Sphingobacterium olei sp. nov., isolated from oil-contaminated soil.</title>
        <authorList>
            <person name="Liu B."/>
        </authorList>
    </citation>
    <scope>NUCLEOTIDE SEQUENCE [LARGE SCALE GENOMIC DNA]</scope>
    <source>
        <strain evidence="3 4">HAL-9</strain>
    </source>
</reference>
<gene>
    <name evidence="3" type="ORF">FAZ15_15210</name>
</gene>
<dbReference type="GO" id="GO:0000160">
    <property type="term" value="P:phosphorelay signal transduction system"/>
    <property type="evidence" value="ECO:0007669"/>
    <property type="project" value="InterPro"/>
</dbReference>
<dbReference type="OrthoDB" id="982275at2"/>
<dbReference type="Gene3D" id="1.20.120.160">
    <property type="entry name" value="HPT domain"/>
    <property type="match status" value="1"/>
</dbReference>
<dbReference type="InterPro" id="IPR008207">
    <property type="entry name" value="Sig_transdc_His_kin_Hpt_dom"/>
</dbReference>
<keyword evidence="1" id="KW-0597">Phosphoprotein</keyword>
<evidence type="ECO:0000259" key="2">
    <source>
        <dbReference type="PROSITE" id="PS50894"/>
    </source>
</evidence>
<dbReference type="GO" id="GO:0004672">
    <property type="term" value="F:protein kinase activity"/>
    <property type="evidence" value="ECO:0007669"/>
    <property type="project" value="UniProtKB-ARBA"/>
</dbReference>
<dbReference type="RefSeq" id="WP_136902179.1">
    <property type="nucleotide sequence ID" value="NZ_SUME01000006.1"/>
</dbReference>
<evidence type="ECO:0000313" key="3">
    <source>
        <dbReference type="EMBL" id="TJZ54819.1"/>
    </source>
</evidence>
<dbReference type="PROSITE" id="PS50894">
    <property type="entry name" value="HPT"/>
    <property type="match status" value="1"/>
</dbReference>
<dbReference type="Proteomes" id="UP000306808">
    <property type="component" value="Unassembled WGS sequence"/>
</dbReference>
<evidence type="ECO:0000256" key="1">
    <source>
        <dbReference type="PROSITE-ProRule" id="PRU00110"/>
    </source>
</evidence>
<protein>
    <submittedName>
        <fullName evidence="3">Hpt domain-containing protein</fullName>
    </submittedName>
</protein>
<name>A0A4U0NKD7_9SPHI</name>
<feature type="domain" description="HPt" evidence="2">
    <location>
        <begin position="18"/>
        <end position="117"/>
    </location>
</feature>
<comment type="caution">
    <text evidence="3">The sequence shown here is derived from an EMBL/GenBank/DDBJ whole genome shotgun (WGS) entry which is preliminary data.</text>
</comment>
<dbReference type="InterPro" id="IPR036641">
    <property type="entry name" value="HPT_dom_sf"/>
</dbReference>
<sequence length="117" mass="13463">MTYQIIKPELVQSSMMNNTEMIKQFLGLYLHQLPVDFGNLTVAVLGKNKADIARYAHHIKPTMEYIGASEMRINFQELETLAKSNASMEELERIFNTIDVRFGTLMSELKSYLENLT</sequence>
<evidence type="ECO:0000313" key="4">
    <source>
        <dbReference type="Proteomes" id="UP000306808"/>
    </source>
</evidence>
<dbReference type="AlphaFoldDB" id="A0A4U0NKD7"/>
<feature type="modified residue" description="Phosphohistidine" evidence="1">
    <location>
        <position position="57"/>
    </location>
</feature>